<dbReference type="AlphaFoldDB" id="A0A834GK63"/>
<organism evidence="1 2">
    <name type="scientific">Rhododendron simsii</name>
    <name type="common">Sims's rhododendron</name>
    <dbReference type="NCBI Taxonomy" id="118357"/>
    <lineage>
        <taxon>Eukaryota</taxon>
        <taxon>Viridiplantae</taxon>
        <taxon>Streptophyta</taxon>
        <taxon>Embryophyta</taxon>
        <taxon>Tracheophyta</taxon>
        <taxon>Spermatophyta</taxon>
        <taxon>Magnoliopsida</taxon>
        <taxon>eudicotyledons</taxon>
        <taxon>Gunneridae</taxon>
        <taxon>Pentapetalae</taxon>
        <taxon>asterids</taxon>
        <taxon>Ericales</taxon>
        <taxon>Ericaceae</taxon>
        <taxon>Ericoideae</taxon>
        <taxon>Rhodoreae</taxon>
        <taxon>Rhododendron</taxon>
    </lineage>
</organism>
<name>A0A834GK63_RHOSS</name>
<accession>A0A834GK63</accession>
<protein>
    <submittedName>
        <fullName evidence="1">Uncharacterized protein</fullName>
    </submittedName>
</protein>
<reference evidence="1" key="1">
    <citation type="submission" date="2019-11" db="EMBL/GenBank/DDBJ databases">
        <authorList>
            <person name="Liu Y."/>
            <person name="Hou J."/>
            <person name="Li T.-Q."/>
            <person name="Guan C.-H."/>
            <person name="Wu X."/>
            <person name="Wu H.-Z."/>
            <person name="Ling F."/>
            <person name="Zhang R."/>
            <person name="Shi X.-G."/>
            <person name="Ren J.-P."/>
            <person name="Chen E.-F."/>
            <person name="Sun J.-M."/>
        </authorList>
    </citation>
    <scope>NUCLEOTIDE SEQUENCE</scope>
    <source>
        <strain evidence="1">Adult_tree_wgs_1</strain>
        <tissue evidence="1">Leaves</tissue>
    </source>
</reference>
<gene>
    <name evidence="1" type="ORF">RHSIM_Rhsim08G0169100</name>
</gene>
<evidence type="ECO:0000313" key="2">
    <source>
        <dbReference type="Proteomes" id="UP000626092"/>
    </source>
</evidence>
<dbReference type="Proteomes" id="UP000626092">
    <property type="component" value="Unassembled WGS sequence"/>
</dbReference>
<dbReference type="EMBL" id="WJXA01000008">
    <property type="protein sequence ID" value="KAF7135898.1"/>
    <property type="molecule type" value="Genomic_DNA"/>
</dbReference>
<proteinExistence type="predicted"/>
<sequence length="151" mass="17792">MDNIFGNISVVLQEERDMNMIRFFRIGHLRDKNISIVIWVGRDLEMAQAKSKEKEKLIFEIKGKENAFPMSTSWATQNERSIPKNQLQEEQETAMELEVDARAHVNSSPLNLTHEETLRSEEEEDMFVELEVDARVRINSCRHVQYMEAHW</sequence>
<keyword evidence="2" id="KW-1185">Reference proteome</keyword>
<evidence type="ECO:0000313" key="1">
    <source>
        <dbReference type="EMBL" id="KAF7135898.1"/>
    </source>
</evidence>
<comment type="caution">
    <text evidence="1">The sequence shown here is derived from an EMBL/GenBank/DDBJ whole genome shotgun (WGS) entry which is preliminary data.</text>
</comment>